<evidence type="ECO:0000313" key="1">
    <source>
        <dbReference type="EMBL" id="KZT20512.1"/>
    </source>
</evidence>
<dbReference type="OrthoDB" id="10559406at2759"/>
<name>A0A165P4K4_9AGAM</name>
<accession>A0A165P4K4</accession>
<gene>
    <name evidence="1" type="ORF">NEOLEDRAFT_842017</name>
</gene>
<dbReference type="InParanoid" id="A0A165P4K4"/>
<proteinExistence type="predicted"/>
<keyword evidence="2" id="KW-1185">Reference proteome</keyword>
<dbReference type="EMBL" id="KV425619">
    <property type="protein sequence ID" value="KZT20512.1"/>
    <property type="molecule type" value="Genomic_DNA"/>
</dbReference>
<reference evidence="1 2" key="1">
    <citation type="journal article" date="2016" name="Mol. Biol. Evol.">
        <title>Comparative Genomics of Early-Diverging Mushroom-Forming Fungi Provides Insights into the Origins of Lignocellulose Decay Capabilities.</title>
        <authorList>
            <person name="Nagy L.G."/>
            <person name="Riley R."/>
            <person name="Tritt A."/>
            <person name="Adam C."/>
            <person name="Daum C."/>
            <person name="Floudas D."/>
            <person name="Sun H."/>
            <person name="Yadav J.S."/>
            <person name="Pangilinan J."/>
            <person name="Larsson K.H."/>
            <person name="Matsuura K."/>
            <person name="Barry K."/>
            <person name="Labutti K."/>
            <person name="Kuo R."/>
            <person name="Ohm R.A."/>
            <person name="Bhattacharya S.S."/>
            <person name="Shirouzu T."/>
            <person name="Yoshinaga Y."/>
            <person name="Martin F.M."/>
            <person name="Grigoriev I.V."/>
            <person name="Hibbett D.S."/>
        </authorList>
    </citation>
    <scope>NUCLEOTIDE SEQUENCE [LARGE SCALE GENOMIC DNA]</scope>
    <source>
        <strain evidence="1 2">HHB14362 ss-1</strain>
    </source>
</reference>
<organism evidence="1 2">
    <name type="scientific">Neolentinus lepideus HHB14362 ss-1</name>
    <dbReference type="NCBI Taxonomy" id="1314782"/>
    <lineage>
        <taxon>Eukaryota</taxon>
        <taxon>Fungi</taxon>
        <taxon>Dikarya</taxon>
        <taxon>Basidiomycota</taxon>
        <taxon>Agaricomycotina</taxon>
        <taxon>Agaricomycetes</taxon>
        <taxon>Gloeophyllales</taxon>
        <taxon>Gloeophyllaceae</taxon>
        <taxon>Neolentinus</taxon>
    </lineage>
</organism>
<evidence type="ECO:0000313" key="2">
    <source>
        <dbReference type="Proteomes" id="UP000076761"/>
    </source>
</evidence>
<protein>
    <submittedName>
        <fullName evidence="1">Uncharacterized protein</fullName>
    </submittedName>
</protein>
<dbReference type="AlphaFoldDB" id="A0A165P4K4"/>
<sequence length="537" mass="61833">MAILGYLRICGYHCANRLLAGKHIPGSCNYASDSMVLNLITTDSCDDRNLSPLQLQYKIKLPWSISHGVETRLHADTAHRLRSLQGVSSPVCDELESTDFRLMGRFMHEWNATCTPWSTETHVLGFPTAIPLSELRLLCYRLVDIDIHSEEISDVVNTITQKDRDACDMILDILRNRLLAYEGDEHKQLSYRYDLFSFVFKLRWIVKITLHGMVQIFDRYRPYPTSLPKAINGSVLWRQPGPRRGEYIISRNYMHDRYRERLIGDWRSLRWVPSTELPRRSNCYSPIIGSLDEAQRPQYIACIGTRDHHDPSAKLFLVGDDLQLQKSDASEWTDLMAANKNPCLYVLASRLLSTEQGKERSAIPHIYWASPEWGYVLCTCCNVGCRDSNDVFGNWHSDTRKIHIPEAILDVKLINAVSLEETVVKGGDNREIYIATWCDGGPRLSWKRNSWNVLPAEVEDDMIIVQHPLLTRELLTDADMISDVVDGERGLFAMKGNEQLEEGRLSEEYQRNSVKDGWTMSMRRPEWPKSRESIRLL</sequence>
<dbReference type="Proteomes" id="UP000076761">
    <property type="component" value="Unassembled WGS sequence"/>
</dbReference>